<evidence type="ECO:0000313" key="2">
    <source>
        <dbReference type="Proteomes" id="UP000007437"/>
    </source>
</evidence>
<dbReference type="KEGG" id="brh:RBRH_04102"/>
<accession>E5AKZ4</accession>
<dbReference type="HOGENOM" id="CLU_3248528_0_0_4"/>
<gene>
    <name evidence="1" type="ordered locus">RBRH_04102</name>
</gene>
<reference evidence="1 2" key="1">
    <citation type="journal article" date="2011" name="J. Bacteriol.">
        <title>Complete genome sequence of Burkholderia rhizoxinica, an endosymbiont of Rhizopus microsporus.</title>
        <authorList>
            <person name="Lackner G."/>
            <person name="Moebius N."/>
            <person name="Partida-Martinez L."/>
            <person name="Hertweck C."/>
        </authorList>
    </citation>
    <scope>NUCLEOTIDE SEQUENCE [LARGE SCALE GENOMIC DNA]</scope>
    <source>
        <strain evidence="2">DSM 19002 / CIP 109453 / HKI 454</strain>
    </source>
</reference>
<name>E5AKZ4_MYCRK</name>
<dbReference type="Proteomes" id="UP000007437">
    <property type="component" value="Chromosome"/>
</dbReference>
<organism evidence="1 2">
    <name type="scientific">Mycetohabitans rhizoxinica (strain DSM 19002 / CIP 109453 / HKI 454)</name>
    <name type="common">Paraburkholderia rhizoxinica</name>
    <dbReference type="NCBI Taxonomy" id="882378"/>
    <lineage>
        <taxon>Bacteria</taxon>
        <taxon>Pseudomonadati</taxon>
        <taxon>Pseudomonadota</taxon>
        <taxon>Betaproteobacteria</taxon>
        <taxon>Burkholderiales</taxon>
        <taxon>Burkholderiaceae</taxon>
        <taxon>Mycetohabitans</taxon>
    </lineage>
</organism>
<dbReference type="EMBL" id="FR687359">
    <property type="protein sequence ID" value="CBW75951.1"/>
    <property type="molecule type" value="Genomic_DNA"/>
</dbReference>
<evidence type="ECO:0000313" key="1">
    <source>
        <dbReference type="EMBL" id="CBW75951.1"/>
    </source>
</evidence>
<sequence>MARRCVLADARTRDAAANAARHSITTLPVSFMGVAPMATAQR</sequence>
<dbReference type="STRING" id="882378.RBRH_04102"/>
<dbReference type="AlphaFoldDB" id="E5AKZ4"/>
<proteinExistence type="predicted"/>
<protein>
    <submittedName>
        <fullName evidence="1">Uncharacterized protein</fullName>
    </submittedName>
</protein>